<dbReference type="AlphaFoldDB" id="A0A7W9KLV3"/>
<dbReference type="InterPro" id="IPR001128">
    <property type="entry name" value="Cyt_P450"/>
</dbReference>
<dbReference type="CDD" id="cd11029">
    <property type="entry name" value="CYP107-like"/>
    <property type="match status" value="1"/>
</dbReference>
<dbReference type="PANTHER" id="PTHR46696:SF1">
    <property type="entry name" value="CYTOCHROME P450 YJIB-RELATED"/>
    <property type="match status" value="1"/>
</dbReference>
<dbReference type="InterPro" id="IPR002397">
    <property type="entry name" value="Cyt_P450_B"/>
</dbReference>
<dbReference type="Gene3D" id="1.10.630.10">
    <property type="entry name" value="Cytochrome P450"/>
    <property type="match status" value="1"/>
</dbReference>
<evidence type="ECO:0000313" key="7">
    <source>
        <dbReference type="EMBL" id="MBB5894973.1"/>
    </source>
</evidence>
<comment type="caution">
    <text evidence="7">The sequence shown here is derived from an EMBL/GenBank/DDBJ whole genome shotgun (WGS) entry which is preliminary data.</text>
</comment>
<dbReference type="SUPFAM" id="SSF48264">
    <property type="entry name" value="Cytochrome P450"/>
    <property type="match status" value="1"/>
</dbReference>
<dbReference type="Pfam" id="PF00067">
    <property type="entry name" value="p450"/>
    <property type="match status" value="1"/>
</dbReference>
<keyword evidence="5" id="KW-0408">Iron</keyword>
<keyword evidence="6" id="KW-0503">Monooxygenase</keyword>
<dbReference type="Proteomes" id="UP000585638">
    <property type="component" value="Unassembled WGS sequence"/>
</dbReference>
<keyword evidence="3" id="KW-0479">Metal-binding</keyword>
<comment type="similarity">
    <text evidence="1">Belongs to the cytochrome P450 family.</text>
</comment>
<evidence type="ECO:0000256" key="3">
    <source>
        <dbReference type="ARBA" id="ARBA00022723"/>
    </source>
</evidence>
<keyword evidence="2" id="KW-0349">Heme</keyword>
<dbReference type="GO" id="GO:0005506">
    <property type="term" value="F:iron ion binding"/>
    <property type="evidence" value="ECO:0007669"/>
    <property type="project" value="InterPro"/>
</dbReference>
<dbReference type="InterPro" id="IPR036396">
    <property type="entry name" value="Cyt_P450_sf"/>
</dbReference>
<organism evidence="7 8">
    <name type="scientific">Kutzneria kofuensis</name>
    <dbReference type="NCBI Taxonomy" id="103725"/>
    <lineage>
        <taxon>Bacteria</taxon>
        <taxon>Bacillati</taxon>
        <taxon>Actinomycetota</taxon>
        <taxon>Actinomycetes</taxon>
        <taxon>Pseudonocardiales</taxon>
        <taxon>Pseudonocardiaceae</taxon>
        <taxon>Kutzneria</taxon>
    </lineage>
</organism>
<evidence type="ECO:0000256" key="4">
    <source>
        <dbReference type="ARBA" id="ARBA00023002"/>
    </source>
</evidence>
<evidence type="ECO:0000256" key="6">
    <source>
        <dbReference type="ARBA" id="ARBA00023033"/>
    </source>
</evidence>
<sequence length="384" mass="41634">MQLDPSDPAMLLDPVATYAAARKDSPVATMPVPGLGTLWIVTRHEAARAMLTDPRFRLGRESYAMRPAGLPDTPNLGEMDGPDHARLRRLVAPAFTARRAAEFRPRIERIVDGLLDRVAPEFDLLRDFAHPMPIEVMCELVGIAEDDRPLWRRVGVAVASGQGQAFQDAIPDILAGAKAAIARRRAEPGDDLLTDLVKSEATDDELVVLVWHLVLAGQVPGNLIGNAVEALLRHPDQLALLRQDPSLLPRAVEELLRWCTPQLLTVPRFTAEDVEIGGVPIPKGEPVTVSMLSVNRDPDVFPDPDRLDVTRAPGSFGHLAFAHGAHFCLGAAIARVETEVALAALINRFPGLRLAADPVRVPDPGTWRLTTLPVTTAEVTPAGE</sequence>
<evidence type="ECO:0000313" key="8">
    <source>
        <dbReference type="Proteomes" id="UP000585638"/>
    </source>
</evidence>
<name>A0A7W9KLV3_9PSEU</name>
<keyword evidence="4" id="KW-0560">Oxidoreductase</keyword>
<protein>
    <submittedName>
        <fullName evidence="7">Cytochrome P450</fullName>
    </submittedName>
</protein>
<dbReference type="RefSeq" id="WP_184866815.1">
    <property type="nucleotide sequence ID" value="NZ_BAAAWY010000009.1"/>
</dbReference>
<dbReference type="GO" id="GO:0020037">
    <property type="term" value="F:heme binding"/>
    <property type="evidence" value="ECO:0007669"/>
    <property type="project" value="InterPro"/>
</dbReference>
<dbReference type="FunFam" id="1.10.630.10:FF:000018">
    <property type="entry name" value="Cytochrome P450 monooxygenase"/>
    <property type="match status" value="1"/>
</dbReference>
<evidence type="ECO:0000256" key="5">
    <source>
        <dbReference type="ARBA" id="ARBA00023004"/>
    </source>
</evidence>
<proteinExistence type="inferred from homology"/>
<reference evidence="7 8" key="1">
    <citation type="submission" date="2020-08" db="EMBL/GenBank/DDBJ databases">
        <title>Sequencing the genomes of 1000 actinobacteria strains.</title>
        <authorList>
            <person name="Klenk H.-P."/>
        </authorList>
    </citation>
    <scope>NUCLEOTIDE SEQUENCE [LARGE SCALE GENOMIC DNA]</scope>
    <source>
        <strain evidence="7 8">DSM 43851</strain>
    </source>
</reference>
<keyword evidence="8" id="KW-1185">Reference proteome</keyword>
<dbReference type="GO" id="GO:0004497">
    <property type="term" value="F:monooxygenase activity"/>
    <property type="evidence" value="ECO:0007669"/>
    <property type="project" value="UniProtKB-KW"/>
</dbReference>
<gene>
    <name evidence="7" type="ORF">BJ998_006169</name>
</gene>
<accession>A0A7W9KLV3</accession>
<dbReference type="GO" id="GO:0016705">
    <property type="term" value="F:oxidoreductase activity, acting on paired donors, with incorporation or reduction of molecular oxygen"/>
    <property type="evidence" value="ECO:0007669"/>
    <property type="project" value="InterPro"/>
</dbReference>
<dbReference type="PANTHER" id="PTHR46696">
    <property type="entry name" value="P450, PUTATIVE (EUROFUNG)-RELATED"/>
    <property type="match status" value="1"/>
</dbReference>
<evidence type="ECO:0000256" key="2">
    <source>
        <dbReference type="ARBA" id="ARBA00022617"/>
    </source>
</evidence>
<dbReference type="EMBL" id="JACHIR010000001">
    <property type="protein sequence ID" value="MBB5894973.1"/>
    <property type="molecule type" value="Genomic_DNA"/>
</dbReference>
<dbReference type="PRINTS" id="PR00359">
    <property type="entry name" value="BP450"/>
</dbReference>
<evidence type="ECO:0000256" key="1">
    <source>
        <dbReference type="ARBA" id="ARBA00010617"/>
    </source>
</evidence>